<keyword evidence="2" id="KW-1185">Reference proteome</keyword>
<dbReference type="Pfam" id="PF16108">
    <property type="entry name" value="DUF4826"/>
    <property type="match status" value="1"/>
</dbReference>
<accession>A0A316HHF9</accession>
<gene>
    <name evidence="1" type="ORF">LX99_01083</name>
</gene>
<comment type="caution">
    <text evidence="1">The sequence shown here is derived from an EMBL/GenBank/DDBJ whole genome shotgun (WGS) entry which is preliminary data.</text>
</comment>
<reference evidence="1 2" key="1">
    <citation type="submission" date="2018-05" db="EMBL/GenBank/DDBJ databases">
        <title>Genomic Encyclopedia of Archaeal and Bacterial Type Strains, Phase II (KMG-II): from individual species to whole genera.</title>
        <authorList>
            <person name="Goeker M."/>
        </authorList>
    </citation>
    <scope>NUCLEOTIDE SEQUENCE [LARGE SCALE GENOMIC DNA]</scope>
    <source>
        <strain evidence="1 2">DSM 19975</strain>
    </source>
</reference>
<name>A0A316HHF9_9SPHI</name>
<dbReference type="RefSeq" id="WP_109606895.1">
    <property type="nucleotide sequence ID" value="NZ_QGHA01000001.1"/>
</dbReference>
<proteinExistence type="predicted"/>
<evidence type="ECO:0000313" key="1">
    <source>
        <dbReference type="EMBL" id="PWK80614.1"/>
    </source>
</evidence>
<evidence type="ECO:0000313" key="2">
    <source>
        <dbReference type="Proteomes" id="UP000245678"/>
    </source>
</evidence>
<sequence>MVYPINYKNIGTDTEFCPELHAMYREAIGYLQSFIWCRAVKDCFLYTNLGSVFCIFLFEIENTQSTNDNFLWVITGDIPPMYLDVHGCLTTRSAIKSYIALAKQWVENVKNGKSLTDCYPLNAAPTIELAKMLEKRIAFIEYTLMDNVDDLSWQIGK</sequence>
<protein>
    <submittedName>
        <fullName evidence="1">Uncharacterized protein DUF4826</fullName>
    </submittedName>
</protein>
<organism evidence="1 2">
    <name type="scientific">Mucilaginibacter oryzae</name>
    <dbReference type="NCBI Taxonomy" id="468058"/>
    <lineage>
        <taxon>Bacteria</taxon>
        <taxon>Pseudomonadati</taxon>
        <taxon>Bacteroidota</taxon>
        <taxon>Sphingobacteriia</taxon>
        <taxon>Sphingobacteriales</taxon>
        <taxon>Sphingobacteriaceae</taxon>
        <taxon>Mucilaginibacter</taxon>
    </lineage>
</organism>
<dbReference type="AlphaFoldDB" id="A0A316HHF9"/>
<dbReference type="EMBL" id="QGHA01000001">
    <property type="protein sequence ID" value="PWK80614.1"/>
    <property type="molecule type" value="Genomic_DNA"/>
</dbReference>
<dbReference type="Proteomes" id="UP000245678">
    <property type="component" value="Unassembled WGS sequence"/>
</dbReference>
<dbReference type="InterPro" id="IPR032251">
    <property type="entry name" value="DUF4826"/>
</dbReference>